<organism evidence="5 6">
    <name type="scientific">Koleobacter methoxysyntrophicus</name>
    <dbReference type="NCBI Taxonomy" id="2751313"/>
    <lineage>
        <taxon>Bacteria</taxon>
        <taxon>Bacillati</taxon>
        <taxon>Bacillota</taxon>
        <taxon>Clostridia</taxon>
        <taxon>Koleobacterales</taxon>
        <taxon>Koleobacteraceae</taxon>
        <taxon>Koleobacter</taxon>
    </lineage>
</organism>
<dbReference type="Pfam" id="PF01890">
    <property type="entry name" value="CbiG_C"/>
    <property type="match status" value="1"/>
</dbReference>
<dbReference type="InterPro" id="IPR052553">
    <property type="entry name" value="CbiG_hydrolase"/>
</dbReference>
<dbReference type="Pfam" id="PF11761">
    <property type="entry name" value="CbiG_mid"/>
    <property type="match status" value="1"/>
</dbReference>
<dbReference type="PANTHER" id="PTHR37477">
    <property type="entry name" value="COBALT-PRECORRIN-5A HYDROLASE"/>
    <property type="match status" value="1"/>
</dbReference>
<dbReference type="Gene3D" id="3.40.50.11220">
    <property type="match status" value="1"/>
</dbReference>
<dbReference type="Pfam" id="PF11760">
    <property type="entry name" value="CbiG_N"/>
    <property type="match status" value="1"/>
</dbReference>
<dbReference type="InterPro" id="IPR002750">
    <property type="entry name" value="CobE/GbiG_C"/>
</dbReference>
<keyword evidence="6" id="KW-1185">Reference proteome</keyword>
<dbReference type="GO" id="GO:0043779">
    <property type="term" value="F:cobalt-precorrin-5A acetaldehyde-lyase activity"/>
    <property type="evidence" value="ECO:0007669"/>
    <property type="project" value="UniProtKB-EC"/>
</dbReference>
<keyword evidence="1" id="KW-1133">Transmembrane helix</keyword>
<dbReference type="RefSeq" id="WP_206706738.1">
    <property type="nucleotide sequence ID" value="NZ_CP059066.1"/>
</dbReference>
<name>A0A8A0RPE8_9FIRM</name>
<evidence type="ECO:0000259" key="3">
    <source>
        <dbReference type="Pfam" id="PF11760"/>
    </source>
</evidence>
<dbReference type="GO" id="GO:0009236">
    <property type="term" value="P:cobalamin biosynthetic process"/>
    <property type="evidence" value="ECO:0007669"/>
    <property type="project" value="InterPro"/>
</dbReference>
<keyword evidence="1" id="KW-0472">Membrane</keyword>
<evidence type="ECO:0000313" key="6">
    <source>
        <dbReference type="Proteomes" id="UP000662904"/>
    </source>
</evidence>
<feature type="domain" description="CobE/GbiG C-terminal" evidence="2">
    <location>
        <begin position="224"/>
        <end position="342"/>
    </location>
</feature>
<dbReference type="InterPro" id="IPR021745">
    <property type="entry name" value="CbiG_mid"/>
</dbReference>
<reference evidence="5" key="1">
    <citation type="submission" date="2020-07" db="EMBL/GenBank/DDBJ databases">
        <title>Koleobacter methoxysyntrophicus gen. nov., sp. nov., a novel anaerobic bacterium isolated from deep subsurface oil field and proposal of Koleobacterales ord. nov. in the phylum Firmicutes.</title>
        <authorList>
            <person name="Sakamoto S."/>
            <person name="Tamaki H."/>
        </authorList>
    </citation>
    <scope>NUCLEOTIDE SEQUENCE</scope>
    <source>
        <strain evidence="5">NRmbB1</strain>
    </source>
</reference>
<dbReference type="PANTHER" id="PTHR37477:SF1">
    <property type="entry name" value="COBALT-PRECORRIN-5A HYDROLASE"/>
    <property type="match status" value="1"/>
</dbReference>
<evidence type="ECO:0000259" key="4">
    <source>
        <dbReference type="Pfam" id="PF11761"/>
    </source>
</evidence>
<evidence type="ECO:0000256" key="1">
    <source>
        <dbReference type="SAM" id="Phobius"/>
    </source>
</evidence>
<dbReference type="EMBL" id="CP059066">
    <property type="protein sequence ID" value="QSQ09379.1"/>
    <property type="molecule type" value="Genomic_DNA"/>
</dbReference>
<dbReference type="EC" id="3.7.1.12" evidence="5"/>
<dbReference type="InterPro" id="IPR036518">
    <property type="entry name" value="CobE/GbiG_C_sf"/>
</dbReference>
<feature type="transmembrane region" description="Helical" evidence="1">
    <location>
        <begin position="56"/>
        <end position="76"/>
    </location>
</feature>
<dbReference type="SUPFAM" id="SSF159672">
    <property type="entry name" value="CbiG N-terminal domain-like"/>
    <property type="match status" value="1"/>
</dbReference>
<proteinExistence type="predicted"/>
<dbReference type="SUPFAM" id="SSF159664">
    <property type="entry name" value="CobE/GbiG C-terminal domain-like"/>
    <property type="match status" value="1"/>
</dbReference>
<accession>A0A8A0RPE8</accession>
<dbReference type="InterPro" id="IPR038029">
    <property type="entry name" value="GbiG_N_sf"/>
</dbReference>
<protein>
    <submittedName>
        <fullName evidence="5">Cobalt-precorrin-5A hydrolase</fullName>
        <ecNumber evidence="5">3.7.1.12</ecNumber>
    </submittedName>
</protein>
<evidence type="ECO:0000313" key="5">
    <source>
        <dbReference type="EMBL" id="QSQ09379.1"/>
    </source>
</evidence>
<dbReference type="InterPro" id="IPR021744">
    <property type="entry name" value="CbiG_N"/>
</dbReference>
<keyword evidence="1" id="KW-0812">Transmembrane</keyword>
<dbReference type="AlphaFoldDB" id="A0A8A0RPE8"/>
<feature type="domain" description="Cobalamin biosynthesis central region" evidence="4">
    <location>
        <begin position="138"/>
        <end position="221"/>
    </location>
</feature>
<dbReference type="Gene3D" id="3.30.420.180">
    <property type="entry name" value="CobE/GbiG C-terminal domain"/>
    <property type="match status" value="1"/>
</dbReference>
<keyword evidence="5" id="KW-0378">Hydrolase</keyword>
<evidence type="ECO:0000259" key="2">
    <source>
        <dbReference type="Pfam" id="PF01890"/>
    </source>
</evidence>
<gene>
    <name evidence="5" type="primary">cbiG</name>
    <name evidence="5" type="ORF">H0A61_01742</name>
</gene>
<dbReference type="KEGG" id="kme:H0A61_01742"/>
<dbReference type="NCBIfam" id="NF004466">
    <property type="entry name" value="PRK05788.1-4"/>
    <property type="match status" value="1"/>
</dbReference>
<feature type="domain" description="Cobalamin synthesis G N-terminal" evidence="3">
    <location>
        <begin position="52"/>
        <end position="132"/>
    </location>
</feature>
<dbReference type="Proteomes" id="UP000662904">
    <property type="component" value="Chromosome"/>
</dbReference>
<sequence length="349" mass="37982">MKLAILALTRGGKNLGVKLVQNLPYKNADLFVLERFKTEEKEKIIKGRFMEFVRRIFYKYDGFIFIMAAGIVVRAISPLIRDKRTDPAVVVVDEKGKHAISLLGGHLGGANTLAEMVAESTGGEAVITTATDVNNTMAVDVLAKELGLSIEDFENVKHINSAIVNGDLIGLYTEININRKLPPNIKLIGLKDELKQSTGLVLISNRTDLPCYNLPSVVLRPKNLIAGVGCRKGKGKDEIIGAIKQVLALNNLSNKSLKAIATIDIKKDEAGIIEASRFFNVPLKFFSKQNIREIEGNFNGSSFVKQKLGISCVAEPCAFLAAAKPVKIYNKQKFDGITVALAVDGSENG</sequence>